<reference evidence="2" key="1">
    <citation type="journal article" date="2020" name="Stud. Mycol.">
        <title>101 Dothideomycetes genomes: a test case for predicting lifestyles and emergence of pathogens.</title>
        <authorList>
            <person name="Haridas S."/>
            <person name="Albert R."/>
            <person name="Binder M."/>
            <person name="Bloem J."/>
            <person name="Labutti K."/>
            <person name="Salamov A."/>
            <person name="Andreopoulos B."/>
            <person name="Baker S."/>
            <person name="Barry K."/>
            <person name="Bills G."/>
            <person name="Bluhm B."/>
            <person name="Cannon C."/>
            <person name="Castanera R."/>
            <person name="Culley D."/>
            <person name="Daum C."/>
            <person name="Ezra D."/>
            <person name="Gonzalez J."/>
            <person name="Henrissat B."/>
            <person name="Kuo A."/>
            <person name="Liang C."/>
            <person name="Lipzen A."/>
            <person name="Lutzoni F."/>
            <person name="Magnuson J."/>
            <person name="Mondo S."/>
            <person name="Nolan M."/>
            <person name="Ohm R."/>
            <person name="Pangilinan J."/>
            <person name="Park H.-J."/>
            <person name="Ramirez L."/>
            <person name="Alfaro M."/>
            <person name="Sun H."/>
            <person name="Tritt A."/>
            <person name="Yoshinaga Y."/>
            <person name="Zwiers L.-H."/>
            <person name="Turgeon B."/>
            <person name="Goodwin S."/>
            <person name="Spatafora J."/>
            <person name="Crous P."/>
            <person name="Grigoriev I."/>
        </authorList>
    </citation>
    <scope>NUCLEOTIDE SEQUENCE</scope>
    <source>
        <strain evidence="2">ATCC 16933</strain>
    </source>
</reference>
<dbReference type="EMBL" id="MU001673">
    <property type="protein sequence ID" value="KAF2460380.1"/>
    <property type="molecule type" value="Genomic_DNA"/>
</dbReference>
<evidence type="ECO:0000256" key="1">
    <source>
        <dbReference type="SAM" id="MobiDB-lite"/>
    </source>
</evidence>
<feature type="compositionally biased region" description="Basic and acidic residues" evidence="1">
    <location>
        <begin position="74"/>
        <end position="95"/>
    </location>
</feature>
<name>A0A6A6P8U5_9PEZI</name>
<organism evidence="2 3">
    <name type="scientific">Lineolata rhizophorae</name>
    <dbReference type="NCBI Taxonomy" id="578093"/>
    <lineage>
        <taxon>Eukaryota</taxon>
        <taxon>Fungi</taxon>
        <taxon>Dikarya</taxon>
        <taxon>Ascomycota</taxon>
        <taxon>Pezizomycotina</taxon>
        <taxon>Dothideomycetes</taxon>
        <taxon>Dothideomycetes incertae sedis</taxon>
        <taxon>Lineolatales</taxon>
        <taxon>Lineolataceae</taxon>
        <taxon>Lineolata</taxon>
    </lineage>
</organism>
<dbReference type="GO" id="GO:0005739">
    <property type="term" value="C:mitochondrion"/>
    <property type="evidence" value="ECO:0007669"/>
    <property type="project" value="TreeGrafter"/>
</dbReference>
<feature type="compositionally biased region" description="Basic residues" evidence="1">
    <location>
        <begin position="768"/>
        <end position="793"/>
    </location>
</feature>
<accession>A0A6A6P8U5</accession>
<dbReference type="InterPro" id="IPR027417">
    <property type="entry name" value="P-loop_NTPase"/>
</dbReference>
<dbReference type="OrthoDB" id="1696305at2759"/>
<feature type="compositionally biased region" description="Gly residues" evidence="1">
    <location>
        <begin position="108"/>
        <end position="126"/>
    </location>
</feature>
<feature type="compositionally biased region" description="Low complexity" evidence="1">
    <location>
        <begin position="437"/>
        <end position="447"/>
    </location>
</feature>
<dbReference type="AlphaFoldDB" id="A0A6A6P8U5"/>
<dbReference type="PANTHER" id="PTHR46434:SF1">
    <property type="entry name" value="GENETIC INTERACTOR OF PROHIBITINS 3, MITOCHONDRIAL"/>
    <property type="match status" value="1"/>
</dbReference>
<feature type="region of interest" description="Disordered" evidence="1">
    <location>
        <begin position="63"/>
        <end position="147"/>
    </location>
</feature>
<feature type="region of interest" description="Disordered" evidence="1">
    <location>
        <begin position="425"/>
        <end position="458"/>
    </location>
</feature>
<evidence type="ECO:0000313" key="3">
    <source>
        <dbReference type="Proteomes" id="UP000799766"/>
    </source>
</evidence>
<dbReference type="InterPro" id="IPR050896">
    <property type="entry name" value="Mito_lipid_metab_GTPase"/>
</dbReference>
<feature type="compositionally biased region" description="Pro residues" evidence="1">
    <location>
        <begin position="448"/>
        <end position="458"/>
    </location>
</feature>
<proteinExistence type="predicted"/>
<feature type="compositionally biased region" description="Low complexity" evidence="1">
    <location>
        <begin position="98"/>
        <end position="107"/>
    </location>
</feature>
<dbReference type="SUPFAM" id="SSF52540">
    <property type="entry name" value="P-loop containing nucleoside triphosphate hydrolases"/>
    <property type="match status" value="1"/>
</dbReference>
<gene>
    <name evidence="2" type="ORF">BDY21DRAFT_413397</name>
</gene>
<dbReference type="Proteomes" id="UP000799766">
    <property type="component" value="Unassembled WGS sequence"/>
</dbReference>
<protein>
    <submittedName>
        <fullName evidence="2">Uncharacterized protein</fullName>
    </submittedName>
</protein>
<keyword evidence="3" id="KW-1185">Reference proteome</keyword>
<evidence type="ECO:0000313" key="2">
    <source>
        <dbReference type="EMBL" id="KAF2460380.1"/>
    </source>
</evidence>
<dbReference type="Gene3D" id="3.40.50.300">
    <property type="entry name" value="P-loop containing nucleotide triphosphate hydrolases"/>
    <property type="match status" value="1"/>
</dbReference>
<dbReference type="PANTHER" id="PTHR46434">
    <property type="entry name" value="GENETIC INTERACTOR OF PROHIBITINS 3, MITOCHONDRIAL"/>
    <property type="match status" value="1"/>
</dbReference>
<feature type="compositionally biased region" description="Low complexity" evidence="1">
    <location>
        <begin position="63"/>
        <end position="73"/>
    </location>
</feature>
<feature type="region of interest" description="Disordered" evidence="1">
    <location>
        <begin position="760"/>
        <end position="793"/>
    </location>
</feature>
<sequence length="793" mass="85763">MQRGLRPLWRAAANTATATPTTSRDWVAAGQHAALPVFLCPALATTRHCGRTGRVTPLTRPTRRFATARAAAAPREHEDEARDVDPLETFPHVEEPESAALAESSAGSSGGVGGSGREEGSGGSGETGESTRRVLPPSCPGCGAPTQSVAPDEAGYYNLRRAAVRNWLRPERRQAREAEDEKFASALGNADDGLLAKMGLDRESVKDNPAPPPCDRCHALLHHGSAAQTPIYHPTMSSLRAVLSSSPWRRNHIYHVVDAADFPLSLIPDLTSHLDRVARLRGQNRRSKSVRWNRGRPVDEVSFVITRADLLVPKKEMLDKLMPWVSEVLRDALGRSGRRVRLGDVRCVSAHRGWWTREVKEKVWERGGGGWLVGRVNVGKSRLFEVVFPKGRSDGAAVDFDRLRGDAEREAALADPDGDALAPQLQQQESNESDFFPLSANPSSSLLPPAPSETPYPPMPTVSPLPGTTASPIRLPFGRGRGELVDLPGLARPSLADCIARPYKEDLVMTSRVAAPRTAIKGGQSLLLGGPLDGRPPDMWAHAFVPPRLGPHVTATPKAVAVQAGRRALPPRVFPPDAVPPHVAAAARKARTVPLRWDVTRAQAGPLTSKAALRLKPARLPFVVWAADVLVEGVGWVEVGCQVRRRWVEDGLREAERRVRANLEAGEGVEKLADEEREGGGGGGETVAFKPAAAAKSEGEEDGWLAAAEAPDEAILPEGVSEEDFKEMVVEEAERMGVYPEVDVFTPEGKFIGVRRPMGGSIIAAPKKNPKTSKKRPRLSMKAVKARRRPKGE</sequence>